<dbReference type="GO" id="GO:0004177">
    <property type="term" value="F:aminopeptidase activity"/>
    <property type="evidence" value="ECO:0007669"/>
    <property type="project" value="UniProtKB-KW"/>
</dbReference>
<keyword evidence="6" id="KW-1185">Reference proteome</keyword>
<dbReference type="PIRSF" id="PIRSF005539">
    <property type="entry name" value="Pept_S33_TRI_F1"/>
    <property type="match status" value="1"/>
</dbReference>
<dbReference type="InterPro" id="IPR002410">
    <property type="entry name" value="Peptidase_S33"/>
</dbReference>
<feature type="domain" description="AB hydrolase-1" evidence="4">
    <location>
        <begin position="28"/>
        <end position="277"/>
    </location>
</feature>
<sequence length="297" mass="33254">MKTEEGYLDIDGGKIWYKIYGADNRAIPLIVVHGGPGFSHDYLEPLNGLADERPVIFYDQTDCGNSSKSNDPSRWCVEYFGRELAQVCTALGLKQCHALGHSFAAAIVVSCLLEAKCDAIKTMILAGPMLNGAIMNDDIACAIDLMPEEHRTVLRFARSNDTSKFTQDQLDKAQTTFLRQVYCRVDTWPECLYRSIGKQNTAFFNHMIGQSLFNFTGNLRDFDITDKLGDIKVPVLLTWGAHECVNPDFDKAAFHNNKIPGARTIILNEASHMHHLEQTEAYLEAVRGFLRENEAGN</sequence>
<accession>A0ABR5SCV7</accession>
<evidence type="ECO:0000256" key="2">
    <source>
        <dbReference type="ARBA" id="ARBA00022801"/>
    </source>
</evidence>
<dbReference type="Gene3D" id="3.40.50.1820">
    <property type="entry name" value="alpha/beta hydrolase"/>
    <property type="match status" value="1"/>
</dbReference>
<proteinExistence type="inferred from homology"/>
<keyword evidence="5" id="KW-0645">Protease</keyword>
<dbReference type="PANTHER" id="PTHR43798:SF33">
    <property type="entry name" value="HYDROLASE, PUTATIVE (AFU_ORTHOLOGUE AFUA_2G14860)-RELATED"/>
    <property type="match status" value="1"/>
</dbReference>
<keyword evidence="2 3" id="KW-0378">Hydrolase</keyword>
<organism evidence="5 6">
    <name type="scientific">Candidatus Magnetominusculus xianensis</name>
    <dbReference type="NCBI Taxonomy" id="1748249"/>
    <lineage>
        <taxon>Bacteria</taxon>
        <taxon>Pseudomonadati</taxon>
        <taxon>Nitrospirota</taxon>
        <taxon>Nitrospiria</taxon>
        <taxon>Nitrospirales</taxon>
        <taxon>Nitrospiraceae</taxon>
        <taxon>Candidatus Magnetominusculus</taxon>
    </lineage>
</organism>
<protein>
    <submittedName>
        <fullName evidence="5">Proline iminopeptidase</fullName>
        <ecNumber evidence="5">3.4.11.5</ecNumber>
    </submittedName>
</protein>
<comment type="similarity">
    <text evidence="1 3">Belongs to the peptidase S33 family.</text>
</comment>
<dbReference type="InterPro" id="IPR050266">
    <property type="entry name" value="AB_hydrolase_sf"/>
</dbReference>
<reference evidence="5 6" key="1">
    <citation type="submission" date="2015-11" db="EMBL/GenBank/DDBJ databases">
        <authorList>
            <person name="Lin W."/>
        </authorList>
    </citation>
    <scope>NUCLEOTIDE SEQUENCE [LARGE SCALE GENOMIC DNA]</scope>
    <source>
        <strain evidence="5 6">HCH-1</strain>
    </source>
</reference>
<dbReference type="EC" id="3.4.11.5" evidence="5"/>
<dbReference type="Pfam" id="PF00561">
    <property type="entry name" value="Abhydrolase_1"/>
    <property type="match status" value="1"/>
</dbReference>
<evidence type="ECO:0000313" key="5">
    <source>
        <dbReference type="EMBL" id="KWT76810.1"/>
    </source>
</evidence>
<dbReference type="Proteomes" id="UP000060487">
    <property type="component" value="Unassembled WGS sequence"/>
</dbReference>
<evidence type="ECO:0000256" key="3">
    <source>
        <dbReference type="PIRNR" id="PIRNR005539"/>
    </source>
</evidence>
<gene>
    <name evidence="5" type="ORF">ASN18_3076</name>
</gene>
<dbReference type="InterPro" id="IPR000073">
    <property type="entry name" value="AB_hydrolase_1"/>
</dbReference>
<evidence type="ECO:0000313" key="6">
    <source>
        <dbReference type="Proteomes" id="UP000060487"/>
    </source>
</evidence>
<dbReference type="PRINTS" id="PR00793">
    <property type="entry name" value="PROAMNOPTASE"/>
</dbReference>
<dbReference type="NCBIfam" id="TIGR01250">
    <property type="entry name" value="pro_imino_pep_2"/>
    <property type="match status" value="1"/>
</dbReference>
<dbReference type="InterPro" id="IPR005945">
    <property type="entry name" value="Pro_imino_pep"/>
</dbReference>
<dbReference type="InterPro" id="IPR029058">
    <property type="entry name" value="AB_hydrolase_fold"/>
</dbReference>
<keyword evidence="5" id="KW-0031">Aminopeptidase</keyword>
<evidence type="ECO:0000256" key="1">
    <source>
        <dbReference type="ARBA" id="ARBA00010088"/>
    </source>
</evidence>
<comment type="caution">
    <text evidence="5">The sequence shown here is derived from an EMBL/GenBank/DDBJ whole genome shotgun (WGS) entry which is preliminary data.</text>
</comment>
<dbReference type="EMBL" id="LNQR01000124">
    <property type="protein sequence ID" value="KWT76810.1"/>
    <property type="molecule type" value="Genomic_DNA"/>
</dbReference>
<evidence type="ECO:0000259" key="4">
    <source>
        <dbReference type="Pfam" id="PF00561"/>
    </source>
</evidence>
<dbReference type="RefSeq" id="WP_085053681.1">
    <property type="nucleotide sequence ID" value="NZ_LNQR01000124.1"/>
</dbReference>
<dbReference type="SUPFAM" id="SSF53474">
    <property type="entry name" value="alpha/beta-Hydrolases"/>
    <property type="match status" value="1"/>
</dbReference>
<dbReference type="PANTHER" id="PTHR43798">
    <property type="entry name" value="MONOACYLGLYCEROL LIPASE"/>
    <property type="match status" value="1"/>
</dbReference>
<name>A0ABR5SCV7_9BACT</name>